<evidence type="ECO:0000313" key="5">
    <source>
        <dbReference type="RefSeq" id="XP_072840649.1"/>
    </source>
</evidence>
<dbReference type="PANTHER" id="PTHR21510:SF15">
    <property type="entry name" value="MICROTUBULE ORGANIZATION PROTEIN AKNA"/>
    <property type="match status" value="1"/>
</dbReference>
<feature type="compositionally biased region" description="Low complexity" evidence="1">
    <location>
        <begin position="1025"/>
        <end position="1040"/>
    </location>
</feature>
<proteinExistence type="predicted"/>
<dbReference type="Proteomes" id="UP001652642">
    <property type="component" value="Chromosome Z"/>
</dbReference>
<feature type="compositionally biased region" description="Basic and acidic residues" evidence="1">
    <location>
        <begin position="409"/>
        <end position="419"/>
    </location>
</feature>
<evidence type="ECO:0000256" key="1">
    <source>
        <dbReference type="SAM" id="MobiDB-lite"/>
    </source>
</evidence>
<feature type="compositionally biased region" description="Acidic residues" evidence="1">
    <location>
        <begin position="15"/>
        <end position="28"/>
    </location>
</feature>
<feature type="region of interest" description="Disordered" evidence="1">
    <location>
        <begin position="1167"/>
        <end position="1405"/>
    </location>
</feature>
<feature type="compositionally biased region" description="Basic and acidic residues" evidence="1">
    <location>
        <begin position="117"/>
        <end position="131"/>
    </location>
</feature>
<feature type="region of interest" description="Disordered" evidence="1">
    <location>
        <begin position="716"/>
        <end position="802"/>
    </location>
</feature>
<evidence type="ECO:0000259" key="2">
    <source>
        <dbReference type="Pfam" id="PF12443"/>
    </source>
</evidence>
<protein>
    <submittedName>
        <fullName evidence="4 5">Microtubule organization protein AKNA</fullName>
    </submittedName>
</protein>
<feature type="compositionally biased region" description="Basic and acidic residues" evidence="1">
    <location>
        <begin position="59"/>
        <end position="68"/>
    </location>
</feature>
<feature type="compositionally biased region" description="Low complexity" evidence="1">
    <location>
        <begin position="932"/>
        <end position="948"/>
    </location>
</feature>
<evidence type="ECO:0000313" key="6">
    <source>
        <dbReference type="RefSeq" id="XP_072840650.1"/>
    </source>
</evidence>
<keyword evidence="3" id="KW-1185">Reference proteome</keyword>
<feature type="compositionally biased region" description="Basic and acidic residues" evidence="1">
    <location>
        <begin position="1324"/>
        <end position="1333"/>
    </location>
</feature>
<feature type="compositionally biased region" description="Basic and acidic residues" evidence="1">
    <location>
        <begin position="310"/>
        <end position="335"/>
    </location>
</feature>
<dbReference type="InterPro" id="IPR052655">
    <property type="entry name" value="AKNA_Centrosome-Trans_reg"/>
</dbReference>
<gene>
    <name evidence="4 5 6 7" type="primary">AKNA</name>
</gene>
<sequence length="1523" mass="165549">MATSAGVGRWQHSGEEEEEEGREEEDEPEGRASQTRERRAGRRMDQWNISDSSEEMLEDVGRLERLGDDQEEGELGYDLNETQDLERLGEADPANLLSERVKDDENMGSLGSVSHWHPHEGSFEEHEKPEEAWDDSSEGEPHPELSYEGQCRSDFSPSPEPMKDPLALYKHDKPYSFNSEGEEEEFLSENSNLTSSPSGSPPEHPCFKTAVVGTRGREGDSQEFVEERGFSSESGTSPEGYGPPSLAGSVQWSCSPLGRLSLEDFQNSPTMDSEAFPGDSWMENLAHPQGNGLKMATSITVQDPQTPAMPKEKHRDASEATEDSRALKKTQDHHPPGRARKPQADVRRGLPARFGRQSRSLSPQRTPFRRKAGELGSSDSIRARRSPLAGSDSVPYGHGQLNYPLPDLSKVEPRVRFPKDPQGYHPPRGKTLPAKSKDSGKPVIFKSPAEIVREVLLSSGEGPLQKYPSAAVSVIPEELKSPRQATELVCQLQEDYCKLLTKYAEAENTIDRLRLGAKVRLYADPPKPSHEVQMGTVSHPSKVMTFSIPQIRAAEIMGKPGPAPDVAVNPGFSGPQGDSASLLDPEDTGARGEEDVPSPEKPFSGEELTWALAAQASKFRKQVESLEELIRAGRLAPQDQLKGLAQLKGAQDALEQAYLRAREEHCRRQQKDQEPERALDDFDPSRALEGEIFHQGTQLEELKERIEQAARNPPAAWDGFEAASPPAARFPAQDPGGPTGSPAPSPQAPVPDRHTPYPEAALPGGSCHGDQLDLEASSISDEPVEDGEGLPEPLRHMQHQVENDFRHLLDHYSSFKSLPGSLSFEQLPSEGRELSPEGADGSPGEDARRKDVFLQTMLKNKGAQRSPSPMREPQPRDAPRRLPRKSQRMFYRVNPMPDAQTEVPVSQESAKTSRNSALAPERPPRRQLEHLSPPSSMASVAGSSVSGSIAQKPFRKTNTALPESPLVPSGARAEPSGDAGKSNFKHDLRMVSPETDSGFVGSEASRMSPLAQTPKHRPAPSRSRGALGKGTAAGAAASTGPWRDVSHAAERQEEEEEVLPRLTFPAAGLPAQHQAEGRSFRARAPPGWTDGIASEVEPSGESTHTDSEAEAQDGLRNYAPAPEDLGRPPGPSAALFFSPAQRPCSAFLDSRLERDRAIAALQSEVSQLRQSLEETLCGPHSPPKHPSSPHALRHQMLRQGGAKQRRKTSGSRVTDSEPPSPMPEPEGWTKRASVPSSETQKNLAPSESNCSTPKSQKGTRPEICVSRAKSSKEALLRGPYTGARYPFPAPEASETPPVGGLTRCGHCQEISSQLGEGPASNPAAEEKEGRGPWRDSVQTAQRSPRKEGEAKACLLCQEGGKPSSHVKPASDRGKKRPPAHPSGASRELSEPLAAQPPGPWKAAPSAPAAALHYLPTAPVVAYPLSSLIYCPLFATTSSTSPAGLPAYDARRFQAPELKTWASRPEPSDRRGTLMFGGGLRDLNRSLRRAVDAAKDMKATTQQMSRSLAWELSKAKHLRGSCLF</sequence>
<feature type="compositionally biased region" description="Polar residues" evidence="1">
    <location>
        <begin position="903"/>
        <end position="916"/>
    </location>
</feature>
<dbReference type="GeneID" id="110089877"/>
<accession>A0ABM5F5G9</accession>
<reference evidence="4 5" key="1">
    <citation type="submission" date="2025-05" db="UniProtKB">
        <authorList>
            <consortium name="RefSeq"/>
        </authorList>
    </citation>
    <scope>IDENTIFICATION</scope>
</reference>
<feature type="compositionally biased region" description="Polar residues" evidence="1">
    <location>
        <begin position="1234"/>
        <end position="1258"/>
    </location>
</feature>
<evidence type="ECO:0000313" key="4">
    <source>
        <dbReference type="RefSeq" id="XP_072840648.1"/>
    </source>
</evidence>
<evidence type="ECO:0000313" key="3">
    <source>
        <dbReference type="Proteomes" id="UP001652642"/>
    </source>
</evidence>
<dbReference type="PANTHER" id="PTHR21510">
    <property type="entry name" value="AKNA DOMAIN-CONTAINING PROTEIN"/>
    <property type="match status" value="1"/>
</dbReference>
<evidence type="ECO:0000313" key="7">
    <source>
        <dbReference type="RefSeq" id="XP_072840651.1"/>
    </source>
</evidence>
<dbReference type="RefSeq" id="XP_072840650.1">
    <property type="nucleotide sequence ID" value="XM_072984549.1"/>
</dbReference>
<dbReference type="RefSeq" id="XP_072840648.1">
    <property type="nucleotide sequence ID" value="XM_072984547.1"/>
</dbReference>
<dbReference type="Pfam" id="PF12443">
    <property type="entry name" value="AKNA"/>
    <property type="match status" value="1"/>
</dbReference>
<feature type="compositionally biased region" description="Basic and acidic residues" evidence="1">
    <location>
        <begin position="793"/>
        <end position="802"/>
    </location>
</feature>
<feature type="region of interest" description="Disordered" evidence="1">
    <location>
        <begin position="823"/>
        <end position="1137"/>
    </location>
</feature>
<feature type="region of interest" description="Disordered" evidence="1">
    <location>
        <begin position="559"/>
        <end position="603"/>
    </location>
</feature>
<organism evidence="3 6">
    <name type="scientific">Pogona vitticeps</name>
    <name type="common">central bearded dragon</name>
    <dbReference type="NCBI Taxonomy" id="103695"/>
    <lineage>
        <taxon>Eukaryota</taxon>
        <taxon>Metazoa</taxon>
        <taxon>Chordata</taxon>
        <taxon>Craniata</taxon>
        <taxon>Vertebrata</taxon>
        <taxon>Euteleostomi</taxon>
        <taxon>Lepidosauria</taxon>
        <taxon>Squamata</taxon>
        <taxon>Bifurcata</taxon>
        <taxon>Unidentata</taxon>
        <taxon>Episquamata</taxon>
        <taxon>Toxicofera</taxon>
        <taxon>Iguania</taxon>
        <taxon>Acrodonta</taxon>
        <taxon>Agamidae</taxon>
        <taxon>Amphibolurinae</taxon>
        <taxon>Pogona</taxon>
    </lineage>
</organism>
<feature type="region of interest" description="Disordered" evidence="1">
    <location>
        <begin position="1"/>
        <end position="440"/>
    </location>
</feature>
<name>A0ABM5F5G9_9SAUR</name>
<feature type="domain" description="AKNA" evidence="2">
    <location>
        <begin position="645"/>
        <end position="735"/>
    </location>
</feature>
<feature type="compositionally biased region" description="Basic and acidic residues" evidence="1">
    <location>
        <begin position="215"/>
        <end position="230"/>
    </location>
</feature>
<feature type="region of interest" description="Disordered" evidence="1">
    <location>
        <begin position="665"/>
        <end position="685"/>
    </location>
</feature>
<feature type="compositionally biased region" description="Basic and acidic residues" evidence="1">
    <location>
        <begin position="34"/>
        <end position="45"/>
    </location>
</feature>
<dbReference type="RefSeq" id="XP_072840651.1">
    <property type="nucleotide sequence ID" value="XM_072984550.1"/>
</dbReference>
<dbReference type="InterPro" id="IPR022150">
    <property type="entry name" value="AKNA_dom"/>
</dbReference>
<dbReference type="RefSeq" id="XP_072840649.1">
    <property type="nucleotide sequence ID" value="XM_072984548.1"/>
</dbReference>